<dbReference type="STRING" id="76123.AS203_03975"/>
<dbReference type="eggNOG" id="COG0848">
    <property type="taxonomic scope" value="Bacteria"/>
</dbReference>
<sequence>MSMFRRRTHSVPGLNTSSLPDLIFTVLFFFMIVTHMRKTVLKVHIQVPQGTELTRLTKKSAVSYIYIGTPSQDMQTIAGTSTRIQLNDKFASPADIIDYIEAEQNRMSPEDRQQMTVSIKADKHTKMGVMTDVKQALRQAKALRVSYSAVSRK</sequence>
<keyword evidence="10" id="KW-1185">Reference proteome</keyword>
<keyword evidence="6 8" id="KW-0472">Membrane</keyword>
<dbReference type="OrthoDB" id="9810103at2"/>
<evidence type="ECO:0000313" key="9">
    <source>
        <dbReference type="EMBL" id="ALO48343.1"/>
    </source>
</evidence>
<keyword evidence="4 7" id="KW-0812">Transmembrane</keyword>
<evidence type="ECO:0000313" key="10">
    <source>
        <dbReference type="Proteomes" id="UP000056252"/>
    </source>
</evidence>
<comment type="subcellular location">
    <subcellularLocation>
        <location evidence="1">Cell membrane</location>
        <topology evidence="1">Single-pass membrane protein</topology>
    </subcellularLocation>
    <subcellularLocation>
        <location evidence="7">Cell membrane</location>
        <topology evidence="7">Single-pass type II membrane protein</topology>
    </subcellularLocation>
</comment>
<evidence type="ECO:0000256" key="2">
    <source>
        <dbReference type="ARBA" id="ARBA00005811"/>
    </source>
</evidence>
<dbReference type="KEGG" id="peo:AS203_03975"/>
<keyword evidence="7" id="KW-0653">Protein transport</keyword>
<dbReference type="EMBL" id="CP013195">
    <property type="protein sequence ID" value="ALO48343.1"/>
    <property type="molecule type" value="Genomic_DNA"/>
</dbReference>
<reference evidence="10" key="1">
    <citation type="submission" date="2015-11" db="EMBL/GenBank/DDBJ databases">
        <authorList>
            <person name="Holder M.E."/>
            <person name="Ajami N.J."/>
            <person name="Petrosino J.F."/>
        </authorList>
    </citation>
    <scope>NUCLEOTIDE SEQUENCE [LARGE SCALE GENOMIC DNA]</scope>
    <source>
        <strain evidence="10">F0113</strain>
    </source>
</reference>
<comment type="similarity">
    <text evidence="2 7">Belongs to the ExbD/TolR family.</text>
</comment>
<keyword evidence="3" id="KW-1003">Cell membrane</keyword>
<keyword evidence="7" id="KW-0813">Transport</keyword>
<dbReference type="GO" id="GO:0022857">
    <property type="term" value="F:transmembrane transporter activity"/>
    <property type="evidence" value="ECO:0007669"/>
    <property type="project" value="InterPro"/>
</dbReference>
<name>A0A0S2KJ52_9BACT</name>
<evidence type="ECO:0000256" key="3">
    <source>
        <dbReference type="ARBA" id="ARBA00022475"/>
    </source>
</evidence>
<evidence type="ECO:0000256" key="7">
    <source>
        <dbReference type="RuleBase" id="RU003879"/>
    </source>
</evidence>
<organism evidence="9 10">
    <name type="scientific">Hoylesella enoeca</name>
    <dbReference type="NCBI Taxonomy" id="76123"/>
    <lineage>
        <taxon>Bacteria</taxon>
        <taxon>Pseudomonadati</taxon>
        <taxon>Bacteroidota</taxon>
        <taxon>Bacteroidia</taxon>
        <taxon>Bacteroidales</taxon>
        <taxon>Prevotellaceae</taxon>
        <taxon>Hoylesella</taxon>
    </lineage>
</organism>
<evidence type="ECO:0000256" key="6">
    <source>
        <dbReference type="ARBA" id="ARBA00023136"/>
    </source>
</evidence>
<proteinExistence type="inferred from homology"/>
<dbReference type="RefSeq" id="WP_025066470.1">
    <property type="nucleotide sequence ID" value="NZ_CP013195.1"/>
</dbReference>
<protein>
    <submittedName>
        <fullName evidence="9">Biopolymer transporter ExbD</fullName>
    </submittedName>
</protein>
<evidence type="ECO:0000256" key="5">
    <source>
        <dbReference type="ARBA" id="ARBA00022989"/>
    </source>
</evidence>
<evidence type="ECO:0000256" key="1">
    <source>
        <dbReference type="ARBA" id="ARBA00004162"/>
    </source>
</evidence>
<keyword evidence="5 8" id="KW-1133">Transmembrane helix</keyword>
<evidence type="ECO:0000256" key="4">
    <source>
        <dbReference type="ARBA" id="ARBA00022692"/>
    </source>
</evidence>
<accession>A0A0S2KJ52</accession>
<dbReference type="Proteomes" id="UP000056252">
    <property type="component" value="Chromosome"/>
</dbReference>
<gene>
    <name evidence="9" type="ORF">AS203_03975</name>
</gene>
<dbReference type="GO" id="GO:0005886">
    <property type="term" value="C:plasma membrane"/>
    <property type="evidence" value="ECO:0007669"/>
    <property type="project" value="UniProtKB-SubCell"/>
</dbReference>
<feature type="transmembrane region" description="Helical" evidence="8">
    <location>
        <begin position="12"/>
        <end position="33"/>
    </location>
</feature>
<dbReference type="AlphaFoldDB" id="A0A0S2KJ52"/>
<evidence type="ECO:0000256" key="8">
    <source>
        <dbReference type="SAM" id="Phobius"/>
    </source>
</evidence>
<dbReference type="InterPro" id="IPR003400">
    <property type="entry name" value="ExbD"/>
</dbReference>
<dbReference type="GO" id="GO:0015031">
    <property type="term" value="P:protein transport"/>
    <property type="evidence" value="ECO:0007669"/>
    <property type="project" value="UniProtKB-KW"/>
</dbReference>
<dbReference type="Pfam" id="PF02472">
    <property type="entry name" value="ExbD"/>
    <property type="match status" value="1"/>
</dbReference>